<keyword evidence="1" id="KW-0472">Membrane</keyword>
<dbReference type="AlphaFoldDB" id="A0A977KBF1"/>
<name>A0A977KBF1_9CREN</name>
<evidence type="ECO:0000256" key="1">
    <source>
        <dbReference type="SAM" id="Phobius"/>
    </source>
</evidence>
<keyword evidence="1" id="KW-1133">Transmembrane helix</keyword>
<accession>A0A977KBF1</accession>
<protein>
    <submittedName>
        <fullName evidence="2">Uncharacterized protein</fullName>
    </submittedName>
</protein>
<evidence type="ECO:0000313" key="3">
    <source>
        <dbReference type="Proteomes" id="UP001063698"/>
    </source>
</evidence>
<organism evidence="2 3">
    <name type="scientific">Ignicoccus pacificus DSM 13166</name>
    <dbReference type="NCBI Taxonomy" id="940294"/>
    <lineage>
        <taxon>Archaea</taxon>
        <taxon>Thermoproteota</taxon>
        <taxon>Thermoprotei</taxon>
        <taxon>Desulfurococcales</taxon>
        <taxon>Desulfurococcaceae</taxon>
        <taxon>Ignicoccus</taxon>
    </lineage>
</organism>
<feature type="transmembrane region" description="Helical" evidence="1">
    <location>
        <begin position="46"/>
        <end position="70"/>
    </location>
</feature>
<keyword evidence="1" id="KW-0812">Transmembrane</keyword>
<proteinExistence type="predicted"/>
<dbReference type="KEGG" id="ipc:IPA_05295"/>
<evidence type="ECO:0000313" key="2">
    <source>
        <dbReference type="EMBL" id="UXD21545.1"/>
    </source>
</evidence>
<gene>
    <name evidence="2" type="ORF">IPA_05295</name>
</gene>
<dbReference type="EMBL" id="CP006868">
    <property type="protein sequence ID" value="UXD21545.1"/>
    <property type="molecule type" value="Genomic_DNA"/>
</dbReference>
<reference evidence="2" key="1">
    <citation type="submission" date="2013-11" db="EMBL/GenBank/DDBJ databases">
        <title>Comparative genomics of Ignicoccus.</title>
        <authorList>
            <person name="Podar M."/>
        </authorList>
    </citation>
    <scope>NUCLEOTIDE SEQUENCE</scope>
    <source>
        <strain evidence="2">DSM 13166</strain>
    </source>
</reference>
<dbReference type="Pfam" id="PF25952">
    <property type="entry name" value="DUF7990"/>
    <property type="match status" value="1"/>
</dbReference>
<dbReference type="InterPro" id="IPR058303">
    <property type="entry name" value="DUF7990"/>
</dbReference>
<dbReference type="Proteomes" id="UP001063698">
    <property type="component" value="Chromosome"/>
</dbReference>
<sequence>MHAITAECAVRGAVKFLDFISMTIKGFLKGAATEYIEMELEEMEHLFALLVMGFLVGYPIVPPSLTLKLLPYLEREGLLMFQRAEMLDDQLGIIGFDID</sequence>
<keyword evidence="3" id="KW-1185">Reference proteome</keyword>